<dbReference type="SUPFAM" id="SSF55120">
    <property type="entry name" value="Pseudouridine synthase"/>
    <property type="match status" value="2"/>
</dbReference>
<dbReference type="EC" id="2.3.2.27" evidence="5"/>
<keyword evidence="9" id="KW-0479">Metal-binding</keyword>
<keyword evidence="6" id="KW-0808">Transferase</keyword>
<proteinExistence type="inferred from homology"/>
<dbReference type="InterPro" id="IPR020103">
    <property type="entry name" value="PsdUridine_synth_cat_dom_sf"/>
</dbReference>
<name>B8AP18_ORYSI</name>
<dbReference type="GO" id="GO:0003723">
    <property type="term" value="F:RNA binding"/>
    <property type="evidence" value="ECO:0007669"/>
    <property type="project" value="InterPro"/>
</dbReference>
<evidence type="ECO:0000256" key="10">
    <source>
        <dbReference type="ARBA" id="ARBA00022771"/>
    </source>
</evidence>
<dbReference type="FunFam" id="3.30.40.10:FF:000187">
    <property type="entry name" value="E3 ubiquitin-protein ligase ATL6"/>
    <property type="match status" value="1"/>
</dbReference>
<comment type="subcellular location">
    <subcellularLocation>
        <location evidence="2">Membrane</location>
        <topology evidence="2">Single-pass membrane protein</topology>
    </subcellularLocation>
</comment>
<evidence type="ECO:0000256" key="4">
    <source>
        <dbReference type="ARBA" id="ARBA00009375"/>
    </source>
</evidence>
<dbReference type="AlphaFoldDB" id="B8AP18"/>
<dbReference type="GO" id="GO:0008270">
    <property type="term" value="F:zinc ion binding"/>
    <property type="evidence" value="ECO:0007669"/>
    <property type="project" value="UniProtKB-KW"/>
</dbReference>
<keyword evidence="13" id="KW-1133">Transmembrane helix</keyword>
<dbReference type="FunFam" id="3.30.70.660:FF:000011">
    <property type="entry name" value="tRNA pseudouridine synthase"/>
    <property type="match status" value="1"/>
</dbReference>
<keyword evidence="10 17" id="KW-0863">Zinc-finger</keyword>
<evidence type="ECO:0000256" key="6">
    <source>
        <dbReference type="ARBA" id="ARBA00022679"/>
    </source>
</evidence>
<dbReference type="STRING" id="39946.B8AP18"/>
<evidence type="ECO:0000256" key="8">
    <source>
        <dbReference type="ARBA" id="ARBA00022694"/>
    </source>
</evidence>
<keyword evidence="15" id="KW-0413">Isomerase</keyword>
<keyword evidence="11" id="KW-0833">Ubl conjugation pathway</keyword>
<dbReference type="GO" id="GO:0016020">
    <property type="term" value="C:membrane"/>
    <property type="evidence" value="ECO:0007669"/>
    <property type="project" value="UniProtKB-SubCell"/>
</dbReference>
<protein>
    <recommendedName>
        <fullName evidence="5">RING-type E3 ubiquitin transferase</fullName>
        <ecNumber evidence="5">2.3.2.27</ecNumber>
    </recommendedName>
</protein>
<dbReference type="SMART" id="SM00184">
    <property type="entry name" value="RING"/>
    <property type="match status" value="1"/>
</dbReference>
<evidence type="ECO:0000256" key="16">
    <source>
        <dbReference type="ARBA" id="ARBA00036943"/>
    </source>
</evidence>
<evidence type="ECO:0000256" key="2">
    <source>
        <dbReference type="ARBA" id="ARBA00004167"/>
    </source>
</evidence>
<dbReference type="InterPro" id="IPR013083">
    <property type="entry name" value="Znf_RING/FYVE/PHD"/>
</dbReference>
<evidence type="ECO:0000256" key="3">
    <source>
        <dbReference type="ARBA" id="ARBA00004906"/>
    </source>
</evidence>
<dbReference type="InterPro" id="IPR020095">
    <property type="entry name" value="PsdUridine_synth_TruA_C"/>
</dbReference>
<comment type="similarity">
    <text evidence="4">Belongs to the tRNA pseudouridine synthase TruA family.</text>
</comment>
<dbReference type="GO" id="GO:0009982">
    <property type="term" value="F:pseudouridine synthase activity"/>
    <property type="evidence" value="ECO:0007669"/>
    <property type="project" value="InterPro"/>
</dbReference>
<evidence type="ECO:0000256" key="14">
    <source>
        <dbReference type="ARBA" id="ARBA00023136"/>
    </source>
</evidence>
<feature type="region of interest" description="Disordered" evidence="18">
    <location>
        <begin position="40"/>
        <end position="59"/>
    </location>
</feature>
<evidence type="ECO:0000256" key="5">
    <source>
        <dbReference type="ARBA" id="ARBA00012483"/>
    </source>
</evidence>
<evidence type="ECO:0000256" key="12">
    <source>
        <dbReference type="ARBA" id="ARBA00022833"/>
    </source>
</evidence>
<evidence type="ECO:0000259" key="19">
    <source>
        <dbReference type="PROSITE" id="PS50089"/>
    </source>
</evidence>
<evidence type="ECO:0000256" key="13">
    <source>
        <dbReference type="ARBA" id="ARBA00022989"/>
    </source>
</evidence>
<keyword evidence="7" id="KW-0812">Transmembrane</keyword>
<dbReference type="PROSITE" id="PS50089">
    <property type="entry name" value="ZF_RING_2"/>
    <property type="match status" value="1"/>
</dbReference>
<sequence length="722" mass="80292">MAAAAAATWRLWRPYSSALLSRRVNPRFLRTTPCVSYPGGAAASAAPPSPPLATTCSDDGGGGMRWESARKKRVVLRVGYVGTEYRGLQKQRELSADSTIESVLETAIFKAGGILESNYGKLQKVGWERSSRTDKGVHSLATMISLKMEIPDRAWENDPDGIALSNFINSNLPDNVRVFSVLPAQRSFDVRRECLYREYLYLLPAEIIGIKGGCSSEEVMEHLSEFNSILKGFEASTGPTIPAAALAALSRQEQRSRRQRGLDPAVVESFPTMKYAEARELRDGGKDAVLECAVCLSEFDDDEELRLLPKCSHAFHPDCIGEWLAGHVTCPVCRCNLAPDAAAEANVVSGEVDGEQQQQQEEVVVAIDVDREGEEEDEERRREAMELERIGSQRRAVRSRSGRPLPLPLPRSHSTGHSLATTRLDVAGDLERFTLRLPEHGNHPFHNYTARAKYRKVLAGRHRKVKGASSAVNSMPTEMSLDQSSSDDGTTSDHDEEDLNSSSIIGSSVPEDSYKDNPEFSEKQVQIRARWLHEPDENDRLNASHFRDILTFSCGELQISSGIQFVELTISGVSFMLHQIRKMVGTSVAVKRGLLPKDIIALSLAKFSRIVLPIAPSEVLVLRDNSFCLRNKQGTIVRPGIQSMNESEEVKKGVMEFYRAALVPELANFLDASMPPWKEWVENLDRFTSIPDPQLEEVRSAYRVWKADYDRVKMARKSASSD</sequence>
<dbReference type="PANTHER" id="PTHR11142:SF9">
    <property type="entry name" value="TRNA PSEUDOURIDINE SYNTHASE-RELATED"/>
    <property type="match status" value="1"/>
</dbReference>
<organism evidence="20 21">
    <name type="scientific">Oryza sativa subsp. indica</name>
    <name type="common">Rice</name>
    <dbReference type="NCBI Taxonomy" id="39946"/>
    <lineage>
        <taxon>Eukaryota</taxon>
        <taxon>Viridiplantae</taxon>
        <taxon>Streptophyta</taxon>
        <taxon>Embryophyta</taxon>
        <taxon>Tracheophyta</taxon>
        <taxon>Spermatophyta</taxon>
        <taxon>Magnoliopsida</taxon>
        <taxon>Liliopsida</taxon>
        <taxon>Poales</taxon>
        <taxon>Poaceae</taxon>
        <taxon>BOP clade</taxon>
        <taxon>Oryzoideae</taxon>
        <taxon>Oryzeae</taxon>
        <taxon>Oryzinae</taxon>
        <taxon>Oryza</taxon>
        <taxon>Oryza sativa</taxon>
    </lineage>
</organism>
<evidence type="ECO:0000256" key="18">
    <source>
        <dbReference type="SAM" id="MobiDB-lite"/>
    </source>
</evidence>
<feature type="domain" description="RING-type" evidence="19">
    <location>
        <begin position="292"/>
        <end position="334"/>
    </location>
</feature>
<dbReference type="SUPFAM" id="SSF57850">
    <property type="entry name" value="RING/U-box"/>
    <property type="match status" value="1"/>
</dbReference>
<dbReference type="Gene3D" id="3.30.70.660">
    <property type="entry name" value="Pseudouridine synthase I, catalytic domain, C-terminal subdomain"/>
    <property type="match status" value="1"/>
</dbReference>
<dbReference type="InterPro" id="IPR001841">
    <property type="entry name" value="Znf_RING"/>
</dbReference>
<comment type="catalytic activity">
    <reaction evidence="1">
        <text>S-ubiquitinyl-[E2 ubiquitin-conjugating enzyme]-L-cysteine + [acceptor protein]-L-lysine = [E2 ubiquitin-conjugating enzyme]-L-cysteine + N(6)-ubiquitinyl-[acceptor protein]-L-lysine.</text>
        <dbReference type="EC" id="2.3.2.27"/>
    </reaction>
</comment>
<evidence type="ECO:0000256" key="1">
    <source>
        <dbReference type="ARBA" id="ARBA00000900"/>
    </source>
</evidence>
<keyword evidence="21" id="KW-1185">Reference proteome</keyword>
<evidence type="ECO:0000256" key="11">
    <source>
        <dbReference type="ARBA" id="ARBA00022786"/>
    </source>
</evidence>
<comment type="catalytic activity">
    <reaction evidence="16">
        <text>a uridine in tRNA = a pseudouridine in tRNA</text>
        <dbReference type="Rhea" id="RHEA:54572"/>
        <dbReference type="Rhea" id="RHEA-COMP:13339"/>
        <dbReference type="Rhea" id="RHEA-COMP:13934"/>
        <dbReference type="ChEBI" id="CHEBI:65314"/>
        <dbReference type="ChEBI" id="CHEBI:65315"/>
    </reaction>
</comment>
<keyword evidence="14" id="KW-0472">Membrane</keyword>
<dbReference type="FunFam" id="3.30.70.580:FF:000002">
    <property type="entry name" value="tRNA pseudouridine synthase"/>
    <property type="match status" value="1"/>
</dbReference>
<evidence type="ECO:0000256" key="9">
    <source>
        <dbReference type="ARBA" id="ARBA00022723"/>
    </source>
</evidence>
<dbReference type="GO" id="GO:0031119">
    <property type="term" value="P:tRNA pseudouridine synthesis"/>
    <property type="evidence" value="ECO:0007669"/>
    <property type="project" value="TreeGrafter"/>
</dbReference>
<feature type="region of interest" description="Disordered" evidence="18">
    <location>
        <begin position="465"/>
        <end position="519"/>
    </location>
</feature>
<comment type="pathway">
    <text evidence="3">Protein modification; protein ubiquitination.</text>
</comment>
<dbReference type="Pfam" id="PF01416">
    <property type="entry name" value="PseudoU_synth_1"/>
    <property type="match status" value="1"/>
</dbReference>
<keyword evidence="8" id="KW-0819">tRNA processing</keyword>
<dbReference type="Gene3D" id="3.30.40.10">
    <property type="entry name" value="Zinc/RING finger domain, C3HC4 (zinc finger)"/>
    <property type="match status" value="1"/>
</dbReference>
<dbReference type="PANTHER" id="PTHR11142">
    <property type="entry name" value="PSEUDOURIDYLATE SYNTHASE"/>
    <property type="match status" value="1"/>
</dbReference>
<evidence type="ECO:0000256" key="7">
    <source>
        <dbReference type="ARBA" id="ARBA00022692"/>
    </source>
</evidence>
<dbReference type="Gramene" id="BGIOSGA010777-TA">
    <property type="protein sequence ID" value="BGIOSGA010777-PA"/>
    <property type="gene ID" value="BGIOSGA010777"/>
</dbReference>
<evidence type="ECO:0000313" key="20">
    <source>
        <dbReference type="EMBL" id="EEC75217.1"/>
    </source>
</evidence>
<feature type="region of interest" description="Disordered" evidence="18">
    <location>
        <begin position="391"/>
        <end position="420"/>
    </location>
</feature>
<feature type="compositionally biased region" description="Low complexity" evidence="18">
    <location>
        <begin position="480"/>
        <end position="489"/>
    </location>
</feature>
<dbReference type="Gene3D" id="3.30.70.580">
    <property type="entry name" value="Pseudouridine synthase I, catalytic domain, N-terminal subdomain"/>
    <property type="match status" value="1"/>
</dbReference>
<dbReference type="CDD" id="cd16461">
    <property type="entry name" value="RING-H2_EL5-like"/>
    <property type="match status" value="1"/>
</dbReference>
<dbReference type="OMA" id="VIGIKSH"/>
<dbReference type="Pfam" id="PF13639">
    <property type="entry name" value="zf-RING_2"/>
    <property type="match status" value="1"/>
</dbReference>
<dbReference type="GO" id="GO:0061630">
    <property type="term" value="F:ubiquitin protein ligase activity"/>
    <property type="evidence" value="ECO:0007669"/>
    <property type="project" value="UniProtKB-EC"/>
</dbReference>
<dbReference type="InterPro" id="IPR001406">
    <property type="entry name" value="PsdUridine_synth_TruA"/>
</dbReference>
<gene>
    <name evidence="20" type="ORF">OsI_11484</name>
</gene>
<dbReference type="GO" id="GO:0005634">
    <property type="term" value="C:nucleus"/>
    <property type="evidence" value="ECO:0007669"/>
    <property type="project" value="TreeGrafter"/>
</dbReference>
<keyword evidence="12" id="KW-0862">Zinc</keyword>
<dbReference type="EMBL" id="CM000128">
    <property type="protein sequence ID" value="EEC75217.1"/>
    <property type="molecule type" value="Genomic_DNA"/>
</dbReference>
<dbReference type="HOGENOM" id="CLU_023331_1_0_1"/>
<evidence type="ECO:0000313" key="21">
    <source>
        <dbReference type="Proteomes" id="UP000007015"/>
    </source>
</evidence>
<evidence type="ECO:0000256" key="15">
    <source>
        <dbReference type="ARBA" id="ARBA00023235"/>
    </source>
</evidence>
<dbReference type="GO" id="GO:1990481">
    <property type="term" value="P:mRNA pseudouridine synthesis"/>
    <property type="evidence" value="ECO:0007669"/>
    <property type="project" value="TreeGrafter"/>
</dbReference>
<evidence type="ECO:0000256" key="17">
    <source>
        <dbReference type="PROSITE-ProRule" id="PRU00175"/>
    </source>
</evidence>
<dbReference type="Proteomes" id="UP000007015">
    <property type="component" value="Chromosome 3"/>
</dbReference>
<reference evidence="20 21" key="1">
    <citation type="journal article" date="2005" name="PLoS Biol.">
        <title>The genomes of Oryza sativa: a history of duplications.</title>
        <authorList>
            <person name="Yu J."/>
            <person name="Wang J."/>
            <person name="Lin W."/>
            <person name="Li S."/>
            <person name="Li H."/>
            <person name="Zhou J."/>
            <person name="Ni P."/>
            <person name="Dong W."/>
            <person name="Hu S."/>
            <person name="Zeng C."/>
            <person name="Zhang J."/>
            <person name="Zhang Y."/>
            <person name="Li R."/>
            <person name="Xu Z."/>
            <person name="Li S."/>
            <person name="Li X."/>
            <person name="Zheng H."/>
            <person name="Cong L."/>
            <person name="Lin L."/>
            <person name="Yin J."/>
            <person name="Geng J."/>
            <person name="Li G."/>
            <person name="Shi J."/>
            <person name="Liu J."/>
            <person name="Lv H."/>
            <person name="Li J."/>
            <person name="Wang J."/>
            <person name="Deng Y."/>
            <person name="Ran L."/>
            <person name="Shi X."/>
            <person name="Wang X."/>
            <person name="Wu Q."/>
            <person name="Li C."/>
            <person name="Ren X."/>
            <person name="Wang J."/>
            <person name="Wang X."/>
            <person name="Li D."/>
            <person name="Liu D."/>
            <person name="Zhang X."/>
            <person name="Ji Z."/>
            <person name="Zhao W."/>
            <person name="Sun Y."/>
            <person name="Zhang Z."/>
            <person name="Bao J."/>
            <person name="Han Y."/>
            <person name="Dong L."/>
            <person name="Ji J."/>
            <person name="Chen P."/>
            <person name="Wu S."/>
            <person name="Liu J."/>
            <person name="Xiao Y."/>
            <person name="Bu D."/>
            <person name="Tan J."/>
            <person name="Yang L."/>
            <person name="Ye C."/>
            <person name="Zhang J."/>
            <person name="Xu J."/>
            <person name="Zhou Y."/>
            <person name="Yu Y."/>
            <person name="Zhang B."/>
            <person name="Zhuang S."/>
            <person name="Wei H."/>
            <person name="Liu B."/>
            <person name="Lei M."/>
            <person name="Yu H."/>
            <person name="Li Y."/>
            <person name="Xu H."/>
            <person name="Wei S."/>
            <person name="He X."/>
            <person name="Fang L."/>
            <person name="Zhang Z."/>
            <person name="Zhang Y."/>
            <person name="Huang X."/>
            <person name="Su Z."/>
            <person name="Tong W."/>
            <person name="Li J."/>
            <person name="Tong Z."/>
            <person name="Li S."/>
            <person name="Ye J."/>
            <person name="Wang L."/>
            <person name="Fang L."/>
            <person name="Lei T."/>
            <person name="Chen C."/>
            <person name="Chen H."/>
            <person name="Xu Z."/>
            <person name="Li H."/>
            <person name="Huang H."/>
            <person name="Zhang F."/>
            <person name="Xu H."/>
            <person name="Li N."/>
            <person name="Zhao C."/>
            <person name="Li S."/>
            <person name="Dong L."/>
            <person name="Huang Y."/>
            <person name="Li L."/>
            <person name="Xi Y."/>
            <person name="Qi Q."/>
            <person name="Li W."/>
            <person name="Zhang B."/>
            <person name="Hu W."/>
            <person name="Zhang Y."/>
            <person name="Tian X."/>
            <person name="Jiao Y."/>
            <person name="Liang X."/>
            <person name="Jin J."/>
            <person name="Gao L."/>
            <person name="Zheng W."/>
            <person name="Hao B."/>
            <person name="Liu S."/>
            <person name="Wang W."/>
            <person name="Yuan L."/>
            <person name="Cao M."/>
            <person name="McDermott J."/>
            <person name="Samudrala R."/>
            <person name="Wang J."/>
            <person name="Wong G.K."/>
            <person name="Yang H."/>
        </authorList>
    </citation>
    <scope>NUCLEOTIDE SEQUENCE [LARGE SCALE GENOMIC DNA]</scope>
    <source>
        <strain evidence="21">cv. 93-11</strain>
    </source>
</reference>
<dbReference type="InterPro" id="IPR020097">
    <property type="entry name" value="PsdUridine_synth_TruA_a/b_dom"/>
</dbReference>
<dbReference type="InterPro" id="IPR020094">
    <property type="entry name" value="TruA/RsuA/RluB/E/F_N"/>
</dbReference>
<accession>B8AP18</accession>